<evidence type="ECO:0000313" key="2">
    <source>
        <dbReference type="Proteomes" id="UP000017984"/>
    </source>
</evidence>
<dbReference type="EMBL" id="AWQX01000203">
    <property type="protein sequence ID" value="EST28029.1"/>
    <property type="molecule type" value="Genomic_DNA"/>
</dbReference>
<dbReference type="Proteomes" id="UP000017984">
    <property type="component" value="Chromosome"/>
</dbReference>
<keyword evidence="2" id="KW-1185">Reference proteome</keyword>
<organism evidence="1 2">
    <name type="scientific">Streptomyces roseochromogenus subsp. oscitans DS 12.976</name>
    <dbReference type="NCBI Taxonomy" id="1352936"/>
    <lineage>
        <taxon>Bacteria</taxon>
        <taxon>Bacillati</taxon>
        <taxon>Actinomycetota</taxon>
        <taxon>Actinomycetes</taxon>
        <taxon>Kitasatosporales</taxon>
        <taxon>Streptomycetaceae</taxon>
        <taxon>Streptomyces</taxon>
    </lineage>
</organism>
<dbReference type="AlphaFoldDB" id="V6KGA4"/>
<sequence length="75" mass="8206">MTALRQRQQLQRALLQVDSPVAVLGRLTGRCLASPSACMGLPPLFRSFGLRGFCRRTDHSPNSSTLTGFMMLLGI</sequence>
<protein>
    <submittedName>
        <fullName evidence="1">Uncharacterized protein</fullName>
    </submittedName>
</protein>
<dbReference type="HOGENOM" id="CLU_2669621_0_0_11"/>
<accession>V6KGA4</accession>
<name>V6KGA4_STRRC</name>
<evidence type="ECO:0000313" key="1">
    <source>
        <dbReference type="EMBL" id="EST28029.1"/>
    </source>
</evidence>
<proteinExistence type="predicted"/>
<gene>
    <name evidence="1" type="ORF">M878_23440</name>
</gene>
<comment type="caution">
    <text evidence="1">The sequence shown here is derived from an EMBL/GenBank/DDBJ whole genome shotgun (WGS) entry which is preliminary data.</text>
</comment>
<reference evidence="1 2" key="1">
    <citation type="journal article" date="2014" name="Genome Announc.">
        <title>Draft Genome Sequence of Streptomyces roseochromogenes subsp. oscitans DS 12.976, Producer of the Aminocoumarin Antibiotic Clorobiocin.</title>
        <authorList>
            <person name="Ruckert C."/>
            <person name="Kalinowski J."/>
            <person name="Heide L."/>
            <person name="Apel A.K."/>
        </authorList>
    </citation>
    <scope>NUCLEOTIDE SEQUENCE [LARGE SCALE GENOMIC DNA]</scope>
    <source>
        <strain evidence="1 2">DS 12.976</strain>
    </source>
</reference>